<dbReference type="OrthoDB" id="2898509at2759"/>
<keyword evidence="3" id="KW-1185">Reference proteome</keyword>
<sequence length="303" mass="33713">MVFGFKVYTKRNTHLKWRHVPPEKLQLKTLRVAIIGGTGGIGQGLSRFLSSKGAEVTVVGRTYRDDDITGINFIEANLELISEAQRVAQVLLKQPYDLIIFSTGSIAASSREETVEGLERDMAVSYLNRLVMLRTILPKIENADTNIVSKPRIFIIGYPGAGVLGSPDDLNSERHYSAVHAHMNTIAGNEALVFDCAKRYPGLSIFGLNPGFIQTSHRDNLLGSGTWKSKLVEGFIGYWFQSVEEYTKHIAPLLVTPDIEGHSPAFFNAKGQAIYSQGFTQHHVEWIIQRSEDLLHKVGIQSF</sequence>
<gene>
    <name evidence="2" type="ORF">LADA_0E00452G</name>
</gene>
<proteinExistence type="predicted"/>
<dbReference type="Proteomes" id="UP000190274">
    <property type="component" value="Chromosome E"/>
</dbReference>
<accession>A0A1G4J9Y7</accession>
<evidence type="ECO:0000313" key="2">
    <source>
        <dbReference type="EMBL" id="SCU86816.1"/>
    </source>
</evidence>
<dbReference type="InterPro" id="IPR036291">
    <property type="entry name" value="NAD(P)-bd_dom_sf"/>
</dbReference>
<organism evidence="2 3">
    <name type="scientific">Lachancea dasiensis</name>
    <dbReference type="NCBI Taxonomy" id="1072105"/>
    <lineage>
        <taxon>Eukaryota</taxon>
        <taxon>Fungi</taxon>
        <taxon>Dikarya</taxon>
        <taxon>Ascomycota</taxon>
        <taxon>Saccharomycotina</taxon>
        <taxon>Saccharomycetes</taxon>
        <taxon>Saccharomycetales</taxon>
        <taxon>Saccharomycetaceae</taxon>
        <taxon>Lachancea</taxon>
    </lineage>
</organism>
<name>A0A1G4J9Y7_9SACH</name>
<evidence type="ECO:0000256" key="1">
    <source>
        <dbReference type="ARBA" id="ARBA00023002"/>
    </source>
</evidence>
<keyword evidence="1" id="KW-0560">Oxidoreductase</keyword>
<dbReference type="InterPro" id="IPR052228">
    <property type="entry name" value="Sec_Metab_Biosynth_Oxidored"/>
</dbReference>
<evidence type="ECO:0000313" key="3">
    <source>
        <dbReference type="Proteomes" id="UP000190274"/>
    </source>
</evidence>
<dbReference type="Gene3D" id="3.40.50.720">
    <property type="entry name" value="NAD(P)-binding Rossmann-like Domain"/>
    <property type="match status" value="1"/>
</dbReference>
<dbReference type="GO" id="GO:0016491">
    <property type="term" value="F:oxidoreductase activity"/>
    <property type="evidence" value="ECO:0007669"/>
    <property type="project" value="UniProtKB-KW"/>
</dbReference>
<protein>
    <submittedName>
        <fullName evidence="2">LADA_0E00452g1_1</fullName>
    </submittedName>
</protein>
<dbReference type="PANTHER" id="PTHR47534">
    <property type="entry name" value="YALI0E05731P"/>
    <property type="match status" value="1"/>
</dbReference>
<dbReference type="STRING" id="1266660.A0A1G4J9Y7"/>
<dbReference type="EMBL" id="LT598455">
    <property type="protein sequence ID" value="SCU86816.1"/>
    <property type="molecule type" value="Genomic_DNA"/>
</dbReference>
<reference evidence="3" key="1">
    <citation type="submission" date="2016-03" db="EMBL/GenBank/DDBJ databases">
        <authorList>
            <person name="Devillers H."/>
        </authorList>
    </citation>
    <scope>NUCLEOTIDE SEQUENCE [LARGE SCALE GENOMIC DNA]</scope>
</reference>
<dbReference type="SUPFAM" id="SSF51735">
    <property type="entry name" value="NAD(P)-binding Rossmann-fold domains"/>
    <property type="match status" value="1"/>
</dbReference>
<dbReference type="AlphaFoldDB" id="A0A1G4J9Y7"/>
<dbReference type="PANTHER" id="PTHR47534:SF3">
    <property type="entry name" value="ALCOHOL DEHYDROGENASE-LIKE C-TERMINAL DOMAIN-CONTAINING PROTEIN"/>
    <property type="match status" value="1"/>
</dbReference>